<evidence type="ECO:0000313" key="2">
    <source>
        <dbReference type="Proteomes" id="UP000246410"/>
    </source>
</evidence>
<reference evidence="1 2" key="1">
    <citation type="submission" date="2018-05" db="EMBL/GenBank/DDBJ databases">
        <title>Genomic Encyclopedia of Type Strains, Phase IV (KMG-IV): sequencing the most valuable type-strain genomes for metagenomic binning, comparative biology and taxonomic classification.</title>
        <authorList>
            <person name="Goeker M."/>
        </authorList>
    </citation>
    <scope>NUCLEOTIDE SEQUENCE [LARGE SCALE GENOMIC DNA]</scope>
    <source>
        <strain evidence="1 2">DSM 44717</strain>
    </source>
</reference>
<dbReference type="EMBL" id="QGTL01000011">
    <property type="protein sequence ID" value="PWV71072.1"/>
    <property type="molecule type" value="Genomic_DNA"/>
</dbReference>
<sequence length="138" mass="14830">MTGNDLDVLLGSWELTGRSHRSDQDDISGVLTATRVLDGGLLQLDGSMRVGDTEIRSLELIWPDEPSGGFAAHVYSGSGVPLDYRWSRQGDTLVHAGLGMTYTGTISADGATITGTWLPDTDRPDMAEAAYDATMRRV</sequence>
<proteinExistence type="predicted"/>
<keyword evidence="2" id="KW-1185">Reference proteome</keyword>
<name>A0A317N7V5_9NOCA</name>
<dbReference type="Proteomes" id="UP000246410">
    <property type="component" value="Unassembled WGS sequence"/>
</dbReference>
<gene>
    <name evidence="1" type="ORF">DFR69_11161</name>
</gene>
<dbReference type="AlphaFoldDB" id="A0A317N7V5"/>
<protein>
    <recommendedName>
        <fullName evidence="3">Lipocalin-like protein</fullName>
    </recommendedName>
</protein>
<evidence type="ECO:0000313" key="1">
    <source>
        <dbReference type="EMBL" id="PWV71072.1"/>
    </source>
</evidence>
<organism evidence="1 2">
    <name type="scientific">Nocardia neocaledoniensis</name>
    <dbReference type="NCBI Taxonomy" id="236511"/>
    <lineage>
        <taxon>Bacteria</taxon>
        <taxon>Bacillati</taxon>
        <taxon>Actinomycetota</taxon>
        <taxon>Actinomycetes</taxon>
        <taxon>Mycobacteriales</taxon>
        <taxon>Nocardiaceae</taxon>
        <taxon>Nocardia</taxon>
    </lineage>
</organism>
<accession>A0A317N7V5</accession>
<evidence type="ECO:0008006" key="3">
    <source>
        <dbReference type="Google" id="ProtNLM"/>
    </source>
</evidence>
<dbReference type="RefSeq" id="WP_110040171.1">
    <property type="nucleotide sequence ID" value="NZ_QGTL01000011.1"/>
</dbReference>
<comment type="caution">
    <text evidence="1">The sequence shown here is derived from an EMBL/GenBank/DDBJ whole genome shotgun (WGS) entry which is preliminary data.</text>
</comment>